<accession>M2SIF7</accession>
<protein>
    <submittedName>
        <fullName evidence="3">Uncharacterized protein</fullName>
    </submittedName>
</protein>
<organism evidence="3 4">
    <name type="scientific">Cochliobolus sativus (strain ND90Pr / ATCC 201652)</name>
    <name type="common">Common root rot and spot blotch fungus</name>
    <name type="synonym">Bipolaris sorokiniana</name>
    <dbReference type="NCBI Taxonomy" id="665912"/>
    <lineage>
        <taxon>Eukaryota</taxon>
        <taxon>Fungi</taxon>
        <taxon>Dikarya</taxon>
        <taxon>Ascomycota</taxon>
        <taxon>Pezizomycotina</taxon>
        <taxon>Dothideomycetes</taxon>
        <taxon>Pleosporomycetidae</taxon>
        <taxon>Pleosporales</taxon>
        <taxon>Pleosporineae</taxon>
        <taxon>Pleosporaceae</taxon>
        <taxon>Bipolaris</taxon>
    </lineage>
</organism>
<feature type="transmembrane region" description="Helical" evidence="2">
    <location>
        <begin position="73"/>
        <end position="99"/>
    </location>
</feature>
<gene>
    <name evidence="3" type="ORF">COCSADRAFT_28538</name>
</gene>
<dbReference type="HOGENOM" id="CLU_009663_0_0_1"/>
<feature type="region of interest" description="Disordered" evidence="1">
    <location>
        <begin position="631"/>
        <end position="650"/>
    </location>
</feature>
<name>M2SIF7_COCSN</name>
<dbReference type="KEGG" id="bsc:COCSADRAFT_28538"/>
<keyword evidence="2" id="KW-0472">Membrane</keyword>
<sequence>MALLSIGQVSALVAAGTTAPIPLILIAFINRRYDQVHQTAVTWSALSRTLHSTYWPTILSPDLSASTNVNPAVVAAVYLGIFTTFLVAVTAVVTPLGLYDATVSSKPQRVPFSYAQDLTPFGYGSLPRSDMGFNRICGSPEGSMSCPGSNFSVIRELYTDPNNFTLNLNWIDGYYYTNISFETQNLWASGLDAMERSVSSMFDIQWRSYETRQQNLSSMFASYNDTSSSTGQYYDNGSPYLVGGYRQIQGLLPRNGFKIIEGLVADLESGGIGFRNHTIPSQLPHEVIWTEDILFVVPETSCVDNNLTIDCDLKEDDTLHTLVSGDILRLTDRGRFANLNSTVILEGIQTMNSSQDRIYLHAKALYAAGFSNALTMIYMNLTNKERGLGEFRMYEQVPVGTSYLLEDESNRASFSGSGGKVASSIPKPRRIAHRLGQHLDLPPSAADIADNHTFFLSHNQIYTNPHNVTTDAFKYFGLSDLHVINVTEKTYSNTLSMPIWGVEDSGITYRDITPLWGLLSPAFAEKSNISIIHKESLWLPGYTKSLLSSVVDSTMNIPGVNFYRTIMQYIYADLLSSTVIPSVETHDYSGHGQFALYQRWLELGRTATRSADIINLIWTDIAANAVVGTRSWSSKSPGSATFGSQDQTSPREVPNVTLLQRSTRYHIVYAIPAMLLLLLTLIISVATAILLLLQRTGLNRMRWFLNQTSLGRNLTALLYPDVSPQQSLQKAWAKNDAHRVITVALDRPYANSHLDNETSPQSKGGATASQRLMNEDDTERLEQ</sequence>
<dbReference type="OrthoDB" id="3034003at2759"/>
<dbReference type="Proteomes" id="UP000016934">
    <property type="component" value="Unassembled WGS sequence"/>
</dbReference>
<proteinExistence type="predicted"/>
<feature type="transmembrane region" description="Helical" evidence="2">
    <location>
        <begin position="6"/>
        <end position="29"/>
    </location>
</feature>
<dbReference type="AlphaFoldDB" id="M2SIF7"/>
<evidence type="ECO:0000256" key="2">
    <source>
        <dbReference type="SAM" id="Phobius"/>
    </source>
</evidence>
<feature type="compositionally biased region" description="Polar residues" evidence="1">
    <location>
        <begin position="757"/>
        <end position="772"/>
    </location>
</feature>
<dbReference type="eggNOG" id="ENOG502RYID">
    <property type="taxonomic scope" value="Eukaryota"/>
</dbReference>
<keyword evidence="4" id="KW-1185">Reference proteome</keyword>
<feature type="region of interest" description="Disordered" evidence="1">
    <location>
        <begin position="752"/>
        <end position="783"/>
    </location>
</feature>
<feature type="transmembrane region" description="Helical" evidence="2">
    <location>
        <begin position="667"/>
        <end position="693"/>
    </location>
</feature>
<keyword evidence="2" id="KW-0812">Transmembrane</keyword>
<evidence type="ECO:0000313" key="3">
    <source>
        <dbReference type="EMBL" id="EMD62140.1"/>
    </source>
</evidence>
<dbReference type="GeneID" id="19135886"/>
<keyword evidence="2" id="KW-1133">Transmembrane helix</keyword>
<reference evidence="4" key="2">
    <citation type="journal article" date="2013" name="PLoS Genet.">
        <title>Comparative genome structure, secondary metabolite, and effector coding capacity across Cochliobolus pathogens.</title>
        <authorList>
            <person name="Condon B.J."/>
            <person name="Leng Y."/>
            <person name="Wu D."/>
            <person name="Bushley K.E."/>
            <person name="Ohm R.A."/>
            <person name="Otillar R."/>
            <person name="Martin J."/>
            <person name="Schackwitz W."/>
            <person name="Grimwood J."/>
            <person name="MohdZainudin N."/>
            <person name="Xue C."/>
            <person name="Wang R."/>
            <person name="Manning V.A."/>
            <person name="Dhillon B."/>
            <person name="Tu Z.J."/>
            <person name="Steffenson B.J."/>
            <person name="Salamov A."/>
            <person name="Sun H."/>
            <person name="Lowry S."/>
            <person name="LaButti K."/>
            <person name="Han J."/>
            <person name="Copeland A."/>
            <person name="Lindquist E."/>
            <person name="Barry K."/>
            <person name="Schmutz J."/>
            <person name="Baker S.E."/>
            <person name="Ciuffetti L.M."/>
            <person name="Grigoriev I.V."/>
            <person name="Zhong S."/>
            <person name="Turgeon B.G."/>
        </authorList>
    </citation>
    <scope>NUCLEOTIDE SEQUENCE [LARGE SCALE GENOMIC DNA]</scope>
    <source>
        <strain evidence="4">ND90Pr / ATCC 201652</strain>
    </source>
</reference>
<dbReference type="OMA" id="IFDIEWR"/>
<evidence type="ECO:0000256" key="1">
    <source>
        <dbReference type="SAM" id="MobiDB-lite"/>
    </source>
</evidence>
<evidence type="ECO:0000313" key="4">
    <source>
        <dbReference type="Proteomes" id="UP000016934"/>
    </source>
</evidence>
<reference evidence="3 4" key="1">
    <citation type="journal article" date="2012" name="PLoS Pathog.">
        <title>Diverse lifestyles and strategies of plant pathogenesis encoded in the genomes of eighteen Dothideomycetes fungi.</title>
        <authorList>
            <person name="Ohm R.A."/>
            <person name="Feau N."/>
            <person name="Henrissat B."/>
            <person name="Schoch C.L."/>
            <person name="Horwitz B.A."/>
            <person name="Barry K.W."/>
            <person name="Condon B.J."/>
            <person name="Copeland A.C."/>
            <person name="Dhillon B."/>
            <person name="Glaser F."/>
            <person name="Hesse C.N."/>
            <person name="Kosti I."/>
            <person name="LaButti K."/>
            <person name="Lindquist E.A."/>
            <person name="Lucas S."/>
            <person name="Salamov A.A."/>
            <person name="Bradshaw R.E."/>
            <person name="Ciuffetti L."/>
            <person name="Hamelin R.C."/>
            <person name="Kema G.H.J."/>
            <person name="Lawrence C."/>
            <person name="Scott J.A."/>
            <person name="Spatafora J.W."/>
            <person name="Turgeon B.G."/>
            <person name="de Wit P.J.G.M."/>
            <person name="Zhong S."/>
            <person name="Goodwin S.B."/>
            <person name="Grigoriev I.V."/>
        </authorList>
    </citation>
    <scope>NUCLEOTIDE SEQUENCE [LARGE SCALE GENOMIC DNA]</scope>
    <source>
        <strain evidence="4">ND90Pr / ATCC 201652</strain>
    </source>
</reference>
<dbReference type="EMBL" id="KB445647">
    <property type="protein sequence ID" value="EMD62140.1"/>
    <property type="molecule type" value="Genomic_DNA"/>
</dbReference>
<dbReference type="RefSeq" id="XP_007702065.1">
    <property type="nucleotide sequence ID" value="XM_007703875.1"/>
</dbReference>